<comment type="caution">
    <text evidence="2">The sequence shown here is derived from an EMBL/GenBank/DDBJ whole genome shotgun (WGS) entry which is preliminary data.</text>
</comment>
<dbReference type="EMBL" id="JACGWJ010000026">
    <property type="protein sequence ID" value="KAL0311834.1"/>
    <property type="molecule type" value="Genomic_DNA"/>
</dbReference>
<reference evidence="2" key="1">
    <citation type="submission" date="2020-06" db="EMBL/GenBank/DDBJ databases">
        <authorList>
            <person name="Li T."/>
            <person name="Hu X."/>
            <person name="Zhang T."/>
            <person name="Song X."/>
            <person name="Zhang H."/>
            <person name="Dai N."/>
            <person name="Sheng W."/>
            <person name="Hou X."/>
            <person name="Wei L."/>
        </authorList>
    </citation>
    <scope>NUCLEOTIDE SEQUENCE</scope>
    <source>
        <strain evidence="2">G02</strain>
        <tissue evidence="2">Leaf</tissue>
    </source>
</reference>
<feature type="region of interest" description="Disordered" evidence="1">
    <location>
        <begin position="54"/>
        <end position="83"/>
    </location>
</feature>
<protein>
    <submittedName>
        <fullName evidence="2">Uncharacterized protein</fullName>
    </submittedName>
</protein>
<gene>
    <name evidence="2" type="ORF">Sradi_5582700</name>
</gene>
<name>A0AAW2KXK5_SESRA</name>
<reference evidence="2" key="2">
    <citation type="journal article" date="2024" name="Plant">
        <title>Genomic evolution and insights into agronomic trait innovations of Sesamum species.</title>
        <authorList>
            <person name="Miao H."/>
            <person name="Wang L."/>
            <person name="Qu L."/>
            <person name="Liu H."/>
            <person name="Sun Y."/>
            <person name="Le M."/>
            <person name="Wang Q."/>
            <person name="Wei S."/>
            <person name="Zheng Y."/>
            <person name="Lin W."/>
            <person name="Duan Y."/>
            <person name="Cao H."/>
            <person name="Xiong S."/>
            <person name="Wang X."/>
            <person name="Wei L."/>
            <person name="Li C."/>
            <person name="Ma Q."/>
            <person name="Ju M."/>
            <person name="Zhao R."/>
            <person name="Li G."/>
            <person name="Mu C."/>
            <person name="Tian Q."/>
            <person name="Mei H."/>
            <person name="Zhang T."/>
            <person name="Gao T."/>
            <person name="Zhang H."/>
        </authorList>
    </citation>
    <scope>NUCLEOTIDE SEQUENCE</scope>
    <source>
        <strain evidence="2">G02</strain>
    </source>
</reference>
<organism evidence="2">
    <name type="scientific">Sesamum radiatum</name>
    <name type="common">Black benniseed</name>
    <dbReference type="NCBI Taxonomy" id="300843"/>
    <lineage>
        <taxon>Eukaryota</taxon>
        <taxon>Viridiplantae</taxon>
        <taxon>Streptophyta</taxon>
        <taxon>Embryophyta</taxon>
        <taxon>Tracheophyta</taxon>
        <taxon>Spermatophyta</taxon>
        <taxon>Magnoliopsida</taxon>
        <taxon>eudicotyledons</taxon>
        <taxon>Gunneridae</taxon>
        <taxon>Pentapetalae</taxon>
        <taxon>asterids</taxon>
        <taxon>lamiids</taxon>
        <taxon>Lamiales</taxon>
        <taxon>Pedaliaceae</taxon>
        <taxon>Sesamum</taxon>
    </lineage>
</organism>
<sequence>MADQNANFPHNQELMDAISSAEQLLMFDENEDDDPLFHSFVDEMVQEPAVNVLGYHGTSDPTGIPLEENTFDQNRNSNDFPQNSAFGNPIRIPIWPVPPSPHTCTCCQTLREFFHVNGVCS</sequence>
<evidence type="ECO:0000313" key="2">
    <source>
        <dbReference type="EMBL" id="KAL0311834.1"/>
    </source>
</evidence>
<dbReference type="AlphaFoldDB" id="A0AAW2KXK5"/>
<proteinExistence type="predicted"/>
<evidence type="ECO:0000256" key="1">
    <source>
        <dbReference type="SAM" id="MobiDB-lite"/>
    </source>
</evidence>
<accession>A0AAW2KXK5</accession>
<feature type="compositionally biased region" description="Polar residues" evidence="1">
    <location>
        <begin position="71"/>
        <end position="83"/>
    </location>
</feature>